<dbReference type="PANTHER" id="PTHR43876:SF7">
    <property type="entry name" value="UBIQUINONE BIOSYNTHESIS MONOOXYGENASE COQ6, MITOCHONDRIAL"/>
    <property type="match status" value="1"/>
</dbReference>
<dbReference type="GO" id="GO:0071949">
    <property type="term" value="F:FAD binding"/>
    <property type="evidence" value="ECO:0007669"/>
    <property type="project" value="InterPro"/>
</dbReference>
<name>A0A432XF10_9GAMM</name>
<dbReference type="RefSeq" id="WP_126834111.1">
    <property type="nucleotide sequence ID" value="NZ_JBLXIO010000001.1"/>
</dbReference>
<keyword evidence="9" id="KW-0830">Ubiquinone</keyword>
<evidence type="ECO:0000256" key="2">
    <source>
        <dbReference type="ARBA" id="ARBA00004749"/>
    </source>
</evidence>
<reference evidence="10" key="1">
    <citation type="journal article" date="2018" name="Front. Microbiol.">
        <title>Genome-Based Analysis Reveals the Taxonomy and Diversity of the Family Idiomarinaceae.</title>
        <authorList>
            <person name="Liu Y."/>
            <person name="Lai Q."/>
            <person name="Shao Z."/>
        </authorList>
    </citation>
    <scope>NUCLEOTIDE SEQUENCE [LARGE SCALE GENOMIC DNA]</scope>
    <source>
        <strain evidence="10">SW15</strain>
    </source>
</reference>
<evidence type="ECO:0000259" key="8">
    <source>
        <dbReference type="Pfam" id="PF01494"/>
    </source>
</evidence>
<dbReference type="Proteomes" id="UP000286678">
    <property type="component" value="Unassembled WGS sequence"/>
</dbReference>
<organism evidence="9 10">
    <name type="scientific">Pseudidiomarina aquimaris</name>
    <dbReference type="NCBI Taxonomy" id="641841"/>
    <lineage>
        <taxon>Bacteria</taxon>
        <taxon>Pseudomonadati</taxon>
        <taxon>Pseudomonadota</taxon>
        <taxon>Gammaproteobacteria</taxon>
        <taxon>Alteromonadales</taxon>
        <taxon>Idiomarinaceae</taxon>
        <taxon>Pseudidiomarina</taxon>
    </lineage>
</organism>
<evidence type="ECO:0000256" key="6">
    <source>
        <dbReference type="ARBA" id="ARBA00023002"/>
    </source>
</evidence>
<feature type="domain" description="FAD-binding" evidence="8">
    <location>
        <begin position="6"/>
        <end position="309"/>
    </location>
</feature>
<dbReference type="PRINTS" id="PR00420">
    <property type="entry name" value="RNGMNOXGNASE"/>
</dbReference>
<gene>
    <name evidence="9" type="ORF">CWE21_09060</name>
</gene>
<evidence type="ECO:0000256" key="3">
    <source>
        <dbReference type="ARBA" id="ARBA00005349"/>
    </source>
</evidence>
<proteinExistence type="inferred from homology"/>
<evidence type="ECO:0000256" key="5">
    <source>
        <dbReference type="ARBA" id="ARBA00022827"/>
    </source>
</evidence>
<keyword evidence="4" id="KW-0285">Flavoprotein</keyword>
<comment type="cofactor">
    <cofactor evidence="1">
        <name>FAD</name>
        <dbReference type="ChEBI" id="CHEBI:57692"/>
    </cofactor>
</comment>
<dbReference type="InterPro" id="IPR010971">
    <property type="entry name" value="UbiH/COQ6"/>
</dbReference>
<dbReference type="InterPro" id="IPR051205">
    <property type="entry name" value="UbiH/COQ6_monooxygenase"/>
</dbReference>
<keyword evidence="7" id="KW-0503">Monooxygenase</keyword>
<evidence type="ECO:0000256" key="1">
    <source>
        <dbReference type="ARBA" id="ARBA00001974"/>
    </source>
</evidence>
<dbReference type="EMBL" id="PIPT01000006">
    <property type="protein sequence ID" value="RUO47324.1"/>
    <property type="molecule type" value="Genomic_DNA"/>
</dbReference>
<comment type="pathway">
    <text evidence="2">Cofactor biosynthesis; ubiquinone biosynthesis.</text>
</comment>
<keyword evidence="5" id="KW-0274">FAD</keyword>
<dbReference type="SUPFAM" id="SSF51905">
    <property type="entry name" value="FAD/NAD(P)-binding domain"/>
    <property type="match status" value="1"/>
</dbReference>
<keyword evidence="10" id="KW-1185">Reference proteome</keyword>
<sequence length="379" mass="41058">MSQRFIVVGGGMIGLAAALGLRQQGHRVVLLERGPQPSYGEETELRVSAIAHHSRDLLQQLGVWERLPTARLGPYQAMEVWDHDSFGRIQFGAHEVNQTDLGAIVENKVIEAELWLAAAEAGVDLQAETEVLKHSIADDQVSVTTAATTYTADYLIAADGVRSPLRQAAGLPMTFWDYEQQGCVAVVKCSAPHGGCARQVFLPSGPVAWLPLGDSHHVSLVWSADTAIAEELKGLSAEAFSKRLQAVSDGALGSLELASERAYFPLRMQYTRSWLAQRMLLLGDAAHSIHPLAGQGANLGFGDVQALLKLTNNDFGHTELRNWERERKVAAVQMITAMESFKRGFAGSNPLLKLVRGIGLKLANDVAPLKRSLIKSALG</sequence>
<evidence type="ECO:0000313" key="9">
    <source>
        <dbReference type="EMBL" id="RUO47324.1"/>
    </source>
</evidence>
<evidence type="ECO:0000256" key="7">
    <source>
        <dbReference type="ARBA" id="ARBA00023033"/>
    </source>
</evidence>
<dbReference type="NCBIfam" id="TIGR01988">
    <property type="entry name" value="Ubi-OHases"/>
    <property type="match status" value="1"/>
</dbReference>
<evidence type="ECO:0000313" key="10">
    <source>
        <dbReference type="Proteomes" id="UP000286678"/>
    </source>
</evidence>
<dbReference type="InterPro" id="IPR018168">
    <property type="entry name" value="Ubi_Hdrlase_CS"/>
</dbReference>
<comment type="caution">
    <text evidence="9">The sequence shown here is derived from an EMBL/GenBank/DDBJ whole genome shotgun (WGS) entry which is preliminary data.</text>
</comment>
<dbReference type="Gene3D" id="3.50.50.60">
    <property type="entry name" value="FAD/NAD(P)-binding domain"/>
    <property type="match status" value="2"/>
</dbReference>
<dbReference type="GO" id="GO:0006744">
    <property type="term" value="P:ubiquinone biosynthetic process"/>
    <property type="evidence" value="ECO:0007669"/>
    <property type="project" value="UniProtKB-UniPathway"/>
</dbReference>
<evidence type="ECO:0000256" key="4">
    <source>
        <dbReference type="ARBA" id="ARBA00022630"/>
    </source>
</evidence>
<dbReference type="Pfam" id="PF01494">
    <property type="entry name" value="FAD_binding_3"/>
    <property type="match status" value="1"/>
</dbReference>
<dbReference type="PANTHER" id="PTHR43876">
    <property type="entry name" value="UBIQUINONE BIOSYNTHESIS MONOOXYGENASE COQ6, MITOCHONDRIAL"/>
    <property type="match status" value="1"/>
</dbReference>
<protein>
    <submittedName>
        <fullName evidence="9">Ubiquinone biosynthesis protein UbiH</fullName>
    </submittedName>
</protein>
<comment type="similarity">
    <text evidence="3">Belongs to the UbiH/COQ6 family.</text>
</comment>
<dbReference type="InterPro" id="IPR002938">
    <property type="entry name" value="FAD-bd"/>
</dbReference>
<keyword evidence="6" id="KW-0560">Oxidoreductase</keyword>
<dbReference type="OrthoDB" id="9769565at2"/>
<dbReference type="GO" id="GO:0019168">
    <property type="term" value="F:2-polyprenylphenol 6-hydroxylase activity"/>
    <property type="evidence" value="ECO:0007669"/>
    <property type="project" value="TreeGrafter"/>
</dbReference>
<dbReference type="UniPathway" id="UPA00232"/>
<accession>A0A432XF10</accession>
<dbReference type="AlphaFoldDB" id="A0A432XF10"/>
<dbReference type="InterPro" id="IPR036188">
    <property type="entry name" value="FAD/NAD-bd_sf"/>
</dbReference>
<dbReference type="PROSITE" id="PS01304">
    <property type="entry name" value="UBIH"/>
    <property type="match status" value="1"/>
</dbReference>